<dbReference type="InterPro" id="IPR023074">
    <property type="entry name" value="HMG_CoA_Rdtase_cat_sf"/>
</dbReference>
<comment type="pathway">
    <text evidence="3">Metabolic intermediate metabolism; (R)-mevalonate degradation; (S)-3-hydroxy-3-methylglutaryl-CoA from (R)-mevalonate: step 1/1.</text>
</comment>
<dbReference type="Gene3D" id="1.10.8.660">
    <property type="match status" value="1"/>
</dbReference>
<dbReference type="PANTHER" id="PTHR10572:SF24">
    <property type="entry name" value="3-HYDROXY-3-METHYLGLUTARYL-COENZYME A REDUCTASE"/>
    <property type="match status" value="1"/>
</dbReference>
<organism evidence="4 5">
    <name type="scientific">Erysipelothrix larvae</name>
    <dbReference type="NCBI Taxonomy" id="1514105"/>
    <lineage>
        <taxon>Bacteria</taxon>
        <taxon>Bacillati</taxon>
        <taxon>Bacillota</taxon>
        <taxon>Erysipelotrichia</taxon>
        <taxon>Erysipelotrichales</taxon>
        <taxon>Erysipelotrichaceae</taxon>
        <taxon>Erysipelothrix</taxon>
    </lineage>
</organism>
<reference evidence="4 5" key="1">
    <citation type="submission" date="2015-10" db="EMBL/GenBank/DDBJ databases">
        <title>Erysipelothrix larvae sp. LV19 isolated from the larval gut of the rhinoceros beetle, Trypoxylus dichotomus.</title>
        <authorList>
            <person name="Lim S."/>
            <person name="Kim B.-C."/>
        </authorList>
    </citation>
    <scope>NUCLEOTIDE SEQUENCE [LARGE SCALE GENOMIC DNA]</scope>
    <source>
        <strain evidence="4 5">LV19</strain>
    </source>
</reference>
<dbReference type="OrthoDB" id="9764892at2"/>
<gene>
    <name evidence="4" type="ORF">AOC36_01700</name>
</gene>
<dbReference type="EMBL" id="CP013213">
    <property type="protein sequence ID" value="AMC92746.1"/>
    <property type="molecule type" value="Genomic_DNA"/>
</dbReference>
<dbReference type="GO" id="GO:0140643">
    <property type="term" value="F:hydroxymethylglutaryl-CoA reductase (NADH) activity"/>
    <property type="evidence" value="ECO:0007669"/>
    <property type="project" value="UniProtKB-EC"/>
</dbReference>
<evidence type="ECO:0000313" key="4">
    <source>
        <dbReference type="EMBL" id="AMC92746.1"/>
    </source>
</evidence>
<dbReference type="STRING" id="1514105.AOC36_01700"/>
<dbReference type="EC" id="1.1.1.88" evidence="3"/>
<dbReference type="InterPro" id="IPR002202">
    <property type="entry name" value="HMG_CoA_Rdtase"/>
</dbReference>
<sequence>MIKSEVKYMSQYKGFYKKSIAERLEILKRDRHINPDYFGSLPASTYNNMIENAITTFELPMGVSPNYCINGRQIVIPMVTEEPSVIAASSNAANIIKQNGGFTSSVISRVMRGEIAFVNPNNPQAIQDFIETHQEALFDNAHQAHPSIIKRGGGVQSITTRHITKDDNTLVIVDVLVDTQEAMGANMINTILESLRTLIETNTQEHALMAILTNNTPECLVHAHCTLDPSTLKFSDTIGQKITEASLLSKLDPFRTATHNKGIMNGVDAILIATGNDWRAVNAGIYSYHSRNGQLEPFTTWSLNDEGMICGETTLPLALGSVGGSIGLNPKVKLAYEILGFHDVKSLMECIACVALAQNFAAIYALTTDGIQKGHMALHARNLALKAGAKPTEVEALVHLLLKQPHLNSDTAKACLEQLKATHSS</sequence>
<keyword evidence="3" id="KW-0520">NAD</keyword>
<dbReference type="Gene3D" id="3.30.70.420">
    <property type="entry name" value="Hydroxymethylglutaryl-CoA reductase, class I/II, NAD/NADP-binding domain"/>
    <property type="match status" value="1"/>
</dbReference>
<dbReference type="GO" id="GO:0015936">
    <property type="term" value="P:coenzyme A metabolic process"/>
    <property type="evidence" value="ECO:0007669"/>
    <property type="project" value="InterPro"/>
</dbReference>
<accession>A0A120JTF8</accession>
<proteinExistence type="inferred from homology"/>
<comment type="catalytic activity">
    <reaction evidence="3">
        <text>(R)-mevalonate + 2 NAD(+) + CoA = (3S)-3-hydroxy-3-methylglutaryl-CoA + 2 NADH + 2 H(+)</text>
        <dbReference type="Rhea" id="RHEA:14833"/>
        <dbReference type="ChEBI" id="CHEBI:15378"/>
        <dbReference type="ChEBI" id="CHEBI:36464"/>
        <dbReference type="ChEBI" id="CHEBI:43074"/>
        <dbReference type="ChEBI" id="CHEBI:57287"/>
        <dbReference type="ChEBI" id="CHEBI:57540"/>
        <dbReference type="ChEBI" id="CHEBI:57945"/>
        <dbReference type="EC" id="1.1.1.88"/>
    </reaction>
</comment>
<dbReference type="PRINTS" id="PR00071">
    <property type="entry name" value="HMGCOARDTASE"/>
</dbReference>
<comment type="similarity">
    <text evidence="1 3">Belongs to the HMG-CoA reductase family.</text>
</comment>
<evidence type="ECO:0000256" key="2">
    <source>
        <dbReference type="ARBA" id="ARBA00023002"/>
    </source>
</evidence>
<name>A0A120JTF8_9FIRM</name>
<dbReference type="PANTHER" id="PTHR10572">
    <property type="entry name" value="3-HYDROXY-3-METHYLGLUTARYL-COENZYME A REDUCTASE"/>
    <property type="match status" value="1"/>
</dbReference>
<dbReference type="InterPro" id="IPR004553">
    <property type="entry name" value="HMG_CoA_Rdtase_bac-typ"/>
</dbReference>
<dbReference type="PROSITE" id="PS01192">
    <property type="entry name" value="HMG_COA_REDUCTASE_3"/>
    <property type="match status" value="1"/>
</dbReference>
<dbReference type="Pfam" id="PF00368">
    <property type="entry name" value="HMG-CoA_red"/>
    <property type="match status" value="1"/>
</dbReference>
<dbReference type="SUPFAM" id="SSF55035">
    <property type="entry name" value="NAD-binding domain of HMG-CoA reductase"/>
    <property type="match status" value="1"/>
</dbReference>
<dbReference type="SUPFAM" id="SSF56542">
    <property type="entry name" value="Substrate-binding domain of HMG-CoA reductase"/>
    <property type="match status" value="1"/>
</dbReference>
<dbReference type="CDD" id="cd00644">
    <property type="entry name" value="HMG-CoA_reductase_classII"/>
    <property type="match status" value="1"/>
</dbReference>
<dbReference type="Gene3D" id="3.90.770.10">
    <property type="entry name" value="3-hydroxy-3-methylglutaryl-coenzyme A Reductase, Chain A, domain 2"/>
    <property type="match status" value="1"/>
</dbReference>
<dbReference type="InterPro" id="IPR009029">
    <property type="entry name" value="HMG_CoA_Rdtase_sub-bd_dom_sf"/>
</dbReference>
<dbReference type="InterPro" id="IPR023076">
    <property type="entry name" value="HMG_CoA_Rdtase_CS"/>
</dbReference>
<protein>
    <recommendedName>
        <fullName evidence="3">3-hydroxy-3-methylglutaryl coenzyme A reductase</fullName>
        <shortName evidence="3">HMG-CoA reductase</shortName>
        <ecNumber evidence="3">1.1.1.88</ecNumber>
    </recommendedName>
</protein>
<dbReference type="InterPro" id="IPR009023">
    <property type="entry name" value="HMG_CoA_Rdtase_NAD(P)-bd_sf"/>
</dbReference>
<dbReference type="Proteomes" id="UP000063781">
    <property type="component" value="Chromosome"/>
</dbReference>
<dbReference type="NCBIfam" id="TIGR00532">
    <property type="entry name" value="HMG_CoA_R_NAD"/>
    <property type="match status" value="1"/>
</dbReference>
<keyword evidence="5" id="KW-1185">Reference proteome</keyword>
<dbReference type="UniPathway" id="UPA00257">
    <property type="reaction ID" value="UER00367"/>
</dbReference>
<dbReference type="GO" id="GO:0004420">
    <property type="term" value="F:hydroxymethylglutaryl-CoA reductase (NADPH) activity"/>
    <property type="evidence" value="ECO:0007669"/>
    <property type="project" value="InterPro"/>
</dbReference>
<evidence type="ECO:0000313" key="5">
    <source>
        <dbReference type="Proteomes" id="UP000063781"/>
    </source>
</evidence>
<keyword evidence="2 3" id="KW-0560">Oxidoreductase</keyword>
<dbReference type="KEGG" id="erl:AOC36_01700"/>
<dbReference type="AlphaFoldDB" id="A0A120JTF8"/>
<evidence type="ECO:0000256" key="3">
    <source>
        <dbReference type="RuleBase" id="RU361219"/>
    </source>
</evidence>
<evidence type="ECO:0000256" key="1">
    <source>
        <dbReference type="ARBA" id="ARBA00007661"/>
    </source>
</evidence>
<dbReference type="PROSITE" id="PS50065">
    <property type="entry name" value="HMG_COA_REDUCTASE_4"/>
    <property type="match status" value="1"/>
</dbReference>